<dbReference type="RefSeq" id="XP_046017562.1">
    <property type="nucleotide sequence ID" value="XM_046152998.1"/>
</dbReference>
<dbReference type="AlphaFoldDB" id="A0A9P9BV98"/>
<evidence type="ECO:0000313" key="4">
    <source>
        <dbReference type="Proteomes" id="UP000756346"/>
    </source>
</evidence>
<evidence type="ECO:0000256" key="1">
    <source>
        <dbReference type="SAM" id="MobiDB-lite"/>
    </source>
</evidence>
<sequence length="245" mass="27861">MNKTGASVHSVPMLAGARSGRMTRQVTESEGRVLFAPIQEEIYSGRGDVSCVPEGVAGELPASFVRTPQGPAVVVLFPHMSAVALARLPGLHPSQCSRITRWEVPGKPPNQRELEYNTEQRIVEERTDTLAQGRHVLYEMTPFILEHLKRAQVPFTYLRPEYDHLGCFVNNPSEDRCPRGLQDYLYQREMVMWEPRSLPLPYRYVQVYVFPDCYAYSVAGTRHSPVSSDHKPEAEDFVRLSHLYD</sequence>
<keyword evidence="4" id="KW-1185">Reference proteome</keyword>
<organism evidence="3 4">
    <name type="scientific">Microdochium trichocladiopsis</name>
    <dbReference type="NCBI Taxonomy" id="1682393"/>
    <lineage>
        <taxon>Eukaryota</taxon>
        <taxon>Fungi</taxon>
        <taxon>Dikarya</taxon>
        <taxon>Ascomycota</taxon>
        <taxon>Pezizomycotina</taxon>
        <taxon>Sordariomycetes</taxon>
        <taxon>Xylariomycetidae</taxon>
        <taxon>Xylariales</taxon>
        <taxon>Microdochiaceae</taxon>
        <taxon>Microdochium</taxon>
    </lineage>
</organism>
<feature type="region of interest" description="Disordered" evidence="1">
    <location>
        <begin position="1"/>
        <end position="25"/>
    </location>
</feature>
<comment type="caution">
    <text evidence="3">The sequence shown here is derived from an EMBL/GenBank/DDBJ whole genome shotgun (WGS) entry which is preliminary data.</text>
</comment>
<dbReference type="GeneID" id="70182544"/>
<name>A0A9P9BV98_9PEZI</name>
<protein>
    <submittedName>
        <fullName evidence="3">Uncharacterized protein</fullName>
    </submittedName>
</protein>
<dbReference type="Proteomes" id="UP000756346">
    <property type="component" value="Unassembled WGS sequence"/>
</dbReference>
<gene>
    <name evidence="3" type="ORF">B0I36DRAFT_316264</name>
    <name evidence="2" type="ORF">B0I36DRAFT_343394</name>
</gene>
<reference evidence="3" key="1">
    <citation type="journal article" date="2021" name="Nat. Commun.">
        <title>Genetic determinants of endophytism in the Arabidopsis root mycobiome.</title>
        <authorList>
            <person name="Mesny F."/>
            <person name="Miyauchi S."/>
            <person name="Thiergart T."/>
            <person name="Pickel B."/>
            <person name="Atanasova L."/>
            <person name="Karlsson M."/>
            <person name="Huettel B."/>
            <person name="Barry K.W."/>
            <person name="Haridas S."/>
            <person name="Chen C."/>
            <person name="Bauer D."/>
            <person name="Andreopoulos W."/>
            <person name="Pangilinan J."/>
            <person name="LaButti K."/>
            <person name="Riley R."/>
            <person name="Lipzen A."/>
            <person name="Clum A."/>
            <person name="Drula E."/>
            <person name="Henrissat B."/>
            <person name="Kohler A."/>
            <person name="Grigoriev I.V."/>
            <person name="Martin F.M."/>
            <person name="Hacquard S."/>
        </authorList>
    </citation>
    <scope>NUCLEOTIDE SEQUENCE</scope>
    <source>
        <strain evidence="3">MPI-CAGE-CH-0230</strain>
    </source>
</reference>
<evidence type="ECO:0000313" key="3">
    <source>
        <dbReference type="EMBL" id="KAH7038441.1"/>
    </source>
</evidence>
<proteinExistence type="predicted"/>
<accession>A0A9P9BV98</accession>
<dbReference type="EMBL" id="JAGTJQ010000025">
    <property type="protein sequence ID" value="KAH7007829.1"/>
    <property type="molecule type" value="Genomic_DNA"/>
</dbReference>
<evidence type="ECO:0000313" key="2">
    <source>
        <dbReference type="EMBL" id="KAH7007829.1"/>
    </source>
</evidence>
<dbReference type="EMBL" id="JAGTJQ010000002">
    <property type="protein sequence ID" value="KAH7038441.1"/>
    <property type="molecule type" value="Genomic_DNA"/>
</dbReference>